<keyword evidence="1" id="KW-0472">Membrane</keyword>
<organism evidence="2 3">
    <name type="scientific">Candidatus Mycosynbacter amalyticus</name>
    <dbReference type="NCBI Taxonomy" id="2665156"/>
    <lineage>
        <taxon>Bacteria</taxon>
        <taxon>Candidatus Saccharimonadota</taxon>
        <taxon>Candidatus Saccharimonadota incertae sedis</taxon>
        <taxon>Candidatus Mycosynbacter</taxon>
    </lineage>
</organism>
<protein>
    <submittedName>
        <fullName evidence="2">Uncharacterized protein</fullName>
    </submittedName>
</protein>
<feature type="transmembrane region" description="Helical" evidence="1">
    <location>
        <begin position="34"/>
        <end position="55"/>
    </location>
</feature>
<dbReference type="InterPro" id="IPR043993">
    <property type="entry name" value="T4SS_pilin"/>
</dbReference>
<dbReference type="Pfam" id="PF18895">
    <property type="entry name" value="T4SS_pilin"/>
    <property type="match status" value="1"/>
</dbReference>
<dbReference type="AlphaFoldDB" id="A0A857MS32"/>
<keyword evidence="1" id="KW-0812">Transmembrane</keyword>
<evidence type="ECO:0000256" key="1">
    <source>
        <dbReference type="SAM" id="Phobius"/>
    </source>
</evidence>
<reference evidence="2" key="1">
    <citation type="journal article" date="2021" name="Nat. Microbiol.">
        <title>Cocultivation of an ultrasmall environmental parasitic bacterium with lytic ability against bacteria associated with wastewater foams.</title>
        <authorList>
            <person name="Batinovic S."/>
            <person name="Rose J.J.A."/>
            <person name="Ratcliffe J."/>
            <person name="Seviour R.J."/>
            <person name="Petrovski S."/>
        </authorList>
    </citation>
    <scope>NUCLEOTIDE SEQUENCE</scope>
    <source>
        <strain evidence="2">JR1</strain>
    </source>
</reference>
<evidence type="ECO:0000313" key="3">
    <source>
        <dbReference type="Proteomes" id="UP001059824"/>
    </source>
</evidence>
<gene>
    <name evidence="2" type="ORF">GII36_00100</name>
</gene>
<dbReference type="KEGG" id="mama:GII36_00100"/>
<dbReference type="NCBIfam" id="NF045849">
    <property type="entry name" value="ICE_MMCAP2_0565"/>
    <property type="match status" value="1"/>
</dbReference>
<dbReference type="Proteomes" id="UP001059824">
    <property type="component" value="Chromosome"/>
</dbReference>
<feature type="transmembrane region" description="Helical" evidence="1">
    <location>
        <begin position="70"/>
        <end position="92"/>
    </location>
</feature>
<dbReference type="EMBL" id="CP045921">
    <property type="protein sequence ID" value="QHN42267.1"/>
    <property type="molecule type" value="Genomic_DNA"/>
</dbReference>
<dbReference type="RefSeq" id="WP_260763475.1">
    <property type="nucleotide sequence ID" value="NZ_CP045921.1"/>
</dbReference>
<sequence length="97" mass="10003">MYSIFAGLISGADVGLSGMQVADSTTAWNSLLNTVYSIAGIVAVLVIIVAGIYYATSNGDAGNIQRAKNAILYSVIGIIVIIMAFTITQFVIGRAAG</sequence>
<keyword evidence="3" id="KW-1185">Reference proteome</keyword>
<accession>A0A857MS32</accession>
<keyword evidence="1" id="KW-1133">Transmembrane helix</keyword>
<evidence type="ECO:0000313" key="2">
    <source>
        <dbReference type="EMBL" id="QHN42267.1"/>
    </source>
</evidence>
<proteinExistence type="predicted"/>
<name>A0A857MS32_9BACT</name>